<dbReference type="AlphaFoldDB" id="A0A9Q0Z157"/>
<proteinExistence type="predicted"/>
<name>A0A9Q0Z157_9ROSI</name>
<dbReference type="EMBL" id="JAPFFM010000014">
    <property type="protein sequence ID" value="KAJ6717283.1"/>
    <property type="molecule type" value="Genomic_DNA"/>
</dbReference>
<accession>A0A9Q0Z157</accession>
<sequence length="66" mass="7076">MPAVIEWVLGELFGPRDIGDGVLAGVDREIDTERDEVAEAIDGASKEIKARAKVGDSGRCEGSDRF</sequence>
<reference evidence="1" key="1">
    <citation type="submission" date="2022-11" db="EMBL/GenBank/DDBJ databases">
        <authorList>
            <person name="Hyden B.L."/>
            <person name="Feng K."/>
            <person name="Yates T."/>
            <person name="Jawdy S."/>
            <person name="Smart L.B."/>
            <person name="Muchero W."/>
        </authorList>
    </citation>
    <scope>NUCLEOTIDE SEQUENCE</scope>
    <source>
        <tissue evidence="1">Shoot tip</tissue>
    </source>
</reference>
<gene>
    <name evidence="1" type="ORF">OIU74_009741</name>
</gene>
<keyword evidence="2" id="KW-1185">Reference proteome</keyword>
<evidence type="ECO:0000313" key="2">
    <source>
        <dbReference type="Proteomes" id="UP001151752"/>
    </source>
</evidence>
<reference evidence="1" key="2">
    <citation type="journal article" date="2023" name="Int. J. Mol. Sci.">
        <title>De Novo Assembly and Annotation of 11 Diverse Shrub Willow (Salix) Genomes Reveals Novel Gene Organization in Sex-Linked Regions.</title>
        <authorList>
            <person name="Hyden B."/>
            <person name="Feng K."/>
            <person name="Yates T.B."/>
            <person name="Jawdy S."/>
            <person name="Cereghino C."/>
            <person name="Smart L.B."/>
            <person name="Muchero W."/>
        </authorList>
    </citation>
    <scope>NUCLEOTIDE SEQUENCE</scope>
    <source>
        <tissue evidence="1">Shoot tip</tissue>
    </source>
</reference>
<organism evidence="1 2">
    <name type="scientific">Salix koriyanagi</name>
    <dbReference type="NCBI Taxonomy" id="2511006"/>
    <lineage>
        <taxon>Eukaryota</taxon>
        <taxon>Viridiplantae</taxon>
        <taxon>Streptophyta</taxon>
        <taxon>Embryophyta</taxon>
        <taxon>Tracheophyta</taxon>
        <taxon>Spermatophyta</taxon>
        <taxon>Magnoliopsida</taxon>
        <taxon>eudicotyledons</taxon>
        <taxon>Gunneridae</taxon>
        <taxon>Pentapetalae</taxon>
        <taxon>rosids</taxon>
        <taxon>fabids</taxon>
        <taxon>Malpighiales</taxon>
        <taxon>Salicaceae</taxon>
        <taxon>Saliceae</taxon>
        <taxon>Salix</taxon>
    </lineage>
</organism>
<comment type="caution">
    <text evidence="1">The sequence shown here is derived from an EMBL/GenBank/DDBJ whole genome shotgun (WGS) entry which is preliminary data.</text>
</comment>
<protein>
    <submittedName>
        <fullName evidence="1">Uncharacterized protein</fullName>
    </submittedName>
</protein>
<dbReference type="Proteomes" id="UP001151752">
    <property type="component" value="Chromosome 9"/>
</dbReference>
<evidence type="ECO:0000313" key="1">
    <source>
        <dbReference type="EMBL" id="KAJ6717283.1"/>
    </source>
</evidence>